<keyword evidence="3" id="KW-0050">Antiport</keyword>
<gene>
    <name evidence="16" type="ORF">CAPTEDRAFT_120741</name>
</gene>
<dbReference type="STRING" id="283909.R7TZR8"/>
<dbReference type="GO" id="GO:0015386">
    <property type="term" value="F:potassium:proton antiporter activity"/>
    <property type="evidence" value="ECO:0007669"/>
    <property type="project" value="TreeGrafter"/>
</dbReference>
<dbReference type="PRINTS" id="PR01084">
    <property type="entry name" value="NAHEXCHNGR"/>
</dbReference>
<evidence type="ECO:0000256" key="5">
    <source>
        <dbReference type="ARBA" id="ARBA00022989"/>
    </source>
</evidence>
<keyword evidence="5 14" id="KW-1133">Transmembrane helix</keyword>
<reference evidence="17" key="3">
    <citation type="submission" date="2015-06" db="UniProtKB">
        <authorList>
            <consortium name="EnsemblMetazoa"/>
        </authorList>
    </citation>
    <scope>IDENTIFICATION</scope>
</reference>
<feature type="transmembrane region" description="Helical" evidence="14">
    <location>
        <begin position="25"/>
        <end position="43"/>
    </location>
</feature>
<dbReference type="GO" id="GO:0005886">
    <property type="term" value="C:plasma membrane"/>
    <property type="evidence" value="ECO:0007669"/>
    <property type="project" value="TreeGrafter"/>
</dbReference>
<dbReference type="OMA" id="FFANCGA"/>
<evidence type="ECO:0000256" key="14">
    <source>
        <dbReference type="SAM" id="Phobius"/>
    </source>
</evidence>
<dbReference type="EnsemblMetazoa" id="CapteT120741">
    <property type="protein sequence ID" value="CapteP120741"/>
    <property type="gene ID" value="CapteG120741"/>
</dbReference>
<dbReference type="GO" id="GO:0000139">
    <property type="term" value="C:Golgi membrane"/>
    <property type="evidence" value="ECO:0007669"/>
    <property type="project" value="UniProtKB-SubCell"/>
</dbReference>
<feature type="non-terminal residue" evidence="16">
    <location>
        <position position="1"/>
    </location>
</feature>
<evidence type="ECO:0000256" key="12">
    <source>
        <dbReference type="ARBA" id="ARBA00042291"/>
    </source>
</evidence>
<evidence type="ECO:0000313" key="16">
    <source>
        <dbReference type="EMBL" id="ELT96886.1"/>
    </source>
</evidence>
<evidence type="ECO:0000256" key="2">
    <source>
        <dbReference type="ARBA" id="ARBA00022448"/>
    </source>
</evidence>
<name>R7TZR8_CAPTE</name>
<keyword evidence="18" id="KW-1185">Reference proteome</keyword>
<dbReference type="InterPro" id="IPR018422">
    <property type="entry name" value="Cation/H_exchanger_CPA1"/>
</dbReference>
<dbReference type="OrthoDB" id="196264at2759"/>
<evidence type="ECO:0000256" key="13">
    <source>
        <dbReference type="ARBA" id="ARBA00042692"/>
    </source>
</evidence>
<evidence type="ECO:0000256" key="4">
    <source>
        <dbReference type="ARBA" id="ARBA00022692"/>
    </source>
</evidence>
<keyword evidence="4 14" id="KW-0812">Transmembrane</keyword>
<dbReference type="AlphaFoldDB" id="R7TZR8"/>
<accession>R7TZR8</accession>
<evidence type="ECO:0000256" key="9">
    <source>
        <dbReference type="ARBA" id="ARBA00023136"/>
    </source>
</evidence>
<dbReference type="Gene3D" id="6.10.140.1330">
    <property type="match status" value="1"/>
</dbReference>
<dbReference type="PANTHER" id="PTHR10110">
    <property type="entry name" value="SODIUM/HYDROGEN EXCHANGER"/>
    <property type="match status" value="1"/>
</dbReference>
<dbReference type="HOGENOM" id="CLU_065591_2_0_1"/>
<keyword evidence="6" id="KW-0333">Golgi apparatus</keyword>
<dbReference type="EMBL" id="AMQN01000265">
    <property type="status" value="NOT_ANNOTATED_CDS"/>
    <property type="molecule type" value="Genomic_DNA"/>
</dbReference>
<keyword evidence="9 14" id="KW-0472">Membrane</keyword>
<reference evidence="16 18" key="2">
    <citation type="journal article" date="2013" name="Nature">
        <title>Insights into bilaterian evolution from three spiralian genomes.</title>
        <authorList>
            <person name="Simakov O."/>
            <person name="Marletaz F."/>
            <person name="Cho S.J."/>
            <person name="Edsinger-Gonzales E."/>
            <person name="Havlak P."/>
            <person name="Hellsten U."/>
            <person name="Kuo D.H."/>
            <person name="Larsson T."/>
            <person name="Lv J."/>
            <person name="Arendt D."/>
            <person name="Savage R."/>
            <person name="Osoegawa K."/>
            <person name="de Jong P."/>
            <person name="Grimwood J."/>
            <person name="Chapman J.A."/>
            <person name="Shapiro H."/>
            <person name="Aerts A."/>
            <person name="Otillar R.P."/>
            <person name="Terry A.Y."/>
            <person name="Boore J.L."/>
            <person name="Grigoriev I.V."/>
            <person name="Lindberg D.R."/>
            <person name="Seaver E.C."/>
            <person name="Weisblat D.A."/>
            <person name="Putnam N.H."/>
            <person name="Rokhsar D.S."/>
        </authorList>
    </citation>
    <scope>NUCLEOTIDE SEQUENCE</scope>
    <source>
        <strain evidence="16 18">I ESC-2004</strain>
    </source>
</reference>
<evidence type="ECO:0000259" key="15">
    <source>
        <dbReference type="Pfam" id="PF00999"/>
    </source>
</evidence>
<dbReference type="Proteomes" id="UP000014760">
    <property type="component" value="Unassembled WGS sequence"/>
</dbReference>
<protein>
    <recommendedName>
        <fullName evidence="11">Sodium/hydrogen exchanger 8</fullName>
    </recommendedName>
    <alternativeName>
        <fullName evidence="12">Na(+)/H(+) exchanger 8</fullName>
    </alternativeName>
    <alternativeName>
        <fullName evidence="13">Solute carrier family 9 member 8</fullName>
    </alternativeName>
</protein>
<feature type="domain" description="Cation/H+ exchanger transmembrane" evidence="15">
    <location>
        <begin position="22"/>
        <end position="138"/>
    </location>
</feature>
<evidence type="ECO:0000256" key="7">
    <source>
        <dbReference type="ARBA" id="ARBA00023053"/>
    </source>
</evidence>
<keyword evidence="2" id="KW-0813">Transport</keyword>
<dbReference type="Pfam" id="PF00999">
    <property type="entry name" value="Na_H_Exchanger"/>
    <property type="match status" value="1"/>
</dbReference>
<dbReference type="GO" id="GO:0051453">
    <property type="term" value="P:regulation of intracellular pH"/>
    <property type="evidence" value="ECO:0007669"/>
    <property type="project" value="TreeGrafter"/>
</dbReference>
<dbReference type="GO" id="GO:0015385">
    <property type="term" value="F:sodium:proton antiporter activity"/>
    <property type="evidence" value="ECO:0007669"/>
    <property type="project" value="InterPro"/>
</dbReference>
<evidence type="ECO:0000256" key="3">
    <source>
        <dbReference type="ARBA" id="ARBA00022449"/>
    </source>
</evidence>
<evidence type="ECO:0000256" key="8">
    <source>
        <dbReference type="ARBA" id="ARBA00023065"/>
    </source>
</evidence>
<evidence type="ECO:0000256" key="11">
    <source>
        <dbReference type="ARBA" id="ARBA00040570"/>
    </source>
</evidence>
<feature type="transmembrane region" description="Helical" evidence="14">
    <location>
        <begin position="92"/>
        <end position="113"/>
    </location>
</feature>
<evidence type="ECO:0000256" key="10">
    <source>
        <dbReference type="ARBA" id="ARBA00023201"/>
    </source>
</evidence>
<dbReference type="InterPro" id="IPR004709">
    <property type="entry name" value="NaH_exchanger"/>
</dbReference>
<keyword evidence="10" id="KW-0739">Sodium transport</keyword>
<sequence length="139" mass="15093">LGLALKLLEHYDVANWQTEEHFPPTMFFLVLLPPIIFESGYNLHKGNFFANIGTILLFAIAGTVISAMIVGGGIYLLGKAQLVYQLDLVESFAFGSLISAVDPVATLAIFQAIEVDQVLYMLVFGESVLNDAVAIVLTT</sequence>
<proteinExistence type="predicted"/>
<evidence type="ECO:0000256" key="1">
    <source>
        <dbReference type="ARBA" id="ARBA00004653"/>
    </source>
</evidence>
<feature type="transmembrane region" description="Helical" evidence="14">
    <location>
        <begin position="55"/>
        <end position="77"/>
    </location>
</feature>
<keyword evidence="8" id="KW-0406">Ion transport</keyword>
<keyword evidence="7" id="KW-0915">Sodium</keyword>
<evidence type="ECO:0000313" key="18">
    <source>
        <dbReference type="Proteomes" id="UP000014760"/>
    </source>
</evidence>
<dbReference type="EMBL" id="KB308724">
    <property type="protein sequence ID" value="ELT96886.1"/>
    <property type="molecule type" value="Genomic_DNA"/>
</dbReference>
<dbReference type="PANTHER" id="PTHR10110:SF191">
    <property type="entry name" value="SODIUM_HYDROGEN EXCHANGER 8"/>
    <property type="match status" value="1"/>
</dbReference>
<comment type="subcellular location">
    <subcellularLocation>
        <location evidence="1">Golgi apparatus membrane</location>
        <topology evidence="1">Multi-pass membrane protein</topology>
    </subcellularLocation>
</comment>
<dbReference type="GO" id="GO:0098719">
    <property type="term" value="P:sodium ion import across plasma membrane"/>
    <property type="evidence" value="ECO:0007669"/>
    <property type="project" value="TreeGrafter"/>
</dbReference>
<dbReference type="InterPro" id="IPR006153">
    <property type="entry name" value="Cation/H_exchanger_TM"/>
</dbReference>
<organism evidence="16">
    <name type="scientific">Capitella teleta</name>
    <name type="common">Polychaete worm</name>
    <dbReference type="NCBI Taxonomy" id="283909"/>
    <lineage>
        <taxon>Eukaryota</taxon>
        <taxon>Metazoa</taxon>
        <taxon>Spiralia</taxon>
        <taxon>Lophotrochozoa</taxon>
        <taxon>Annelida</taxon>
        <taxon>Polychaeta</taxon>
        <taxon>Sedentaria</taxon>
        <taxon>Scolecida</taxon>
        <taxon>Capitellidae</taxon>
        <taxon>Capitella</taxon>
    </lineage>
</organism>
<evidence type="ECO:0000256" key="6">
    <source>
        <dbReference type="ARBA" id="ARBA00023034"/>
    </source>
</evidence>
<reference evidence="18" key="1">
    <citation type="submission" date="2012-12" db="EMBL/GenBank/DDBJ databases">
        <authorList>
            <person name="Hellsten U."/>
            <person name="Grimwood J."/>
            <person name="Chapman J.A."/>
            <person name="Shapiro H."/>
            <person name="Aerts A."/>
            <person name="Otillar R.P."/>
            <person name="Terry A.Y."/>
            <person name="Boore J.L."/>
            <person name="Simakov O."/>
            <person name="Marletaz F."/>
            <person name="Cho S.-J."/>
            <person name="Edsinger-Gonzales E."/>
            <person name="Havlak P."/>
            <person name="Kuo D.-H."/>
            <person name="Larsson T."/>
            <person name="Lv J."/>
            <person name="Arendt D."/>
            <person name="Savage R."/>
            <person name="Osoegawa K."/>
            <person name="de Jong P."/>
            <person name="Lindberg D.R."/>
            <person name="Seaver E.C."/>
            <person name="Weisblat D.A."/>
            <person name="Putnam N.H."/>
            <person name="Grigoriev I.V."/>
            <person name="Rokhsar D.S."/>
        </authorList>
    </citation>
    <scope>NUCLEOTIDE SEQUENCE</scope>
    <source>
        <strain evidence="18">I ESC-2004</strain>
    </source>
</reference>
<evidence type="ECO:0000313" key="17">
    <source>
        <dbReference type="EnsemblMetazoa" id="CapteP120741"/>
    </source>
</evidence>